<keyword evidence="1 5" id="KW-0560">Oxidoreductase</keyword>
<evidence type="ECO:0000313" key="6">
    <source>
        <dbReference type="Proteomes" id="UP001305521"/>
    </source>
</evidence>
<dbReference type="RefSeq" id="WP_318651675.1">
    <property type="nucleotide sequence ID" value="NZ_CP137852.1"/>
</dbReference>
<evidence type="ECO:0000259" key="4">
    <source>
        <dbReference type="Pfam" id="PF14833"/>
    </source>
</evidence>
<organism evidence="5 6">
    <name type="scientific">Sediminicoccus rosea</name>
    <dbReference type="NCBI Taxonomy" id="1225128"/>
    <lineage>
        <taxon>Bacteria</taxon>
        <taxon>Pseudomonadati</taxon>
        <taxon>Pseudomonadota</taxon>
        <taxon>Alphaproteobacteria</taxon>
        <taxon>Acetobacterales</taxon>
        <taxon>Roseomonadaceae</taxon>
        <taxon>Sediminicoccus</taxon>
    </lineage>
</organism>
<dbReference type="GO" id="GO:0016491">
    <property type="term" value="F:oxidoreductase activity"/>
    <property type="evidence" value="ECO:0007669"/>
    <property type="project" value="UniProtKB-KW"/>
</dbReference>
<dbReference type="EC" id="1.1.-.-" evidence="5"/>
<protein>
    <submittedName>
        <fullName evidence="5">NAD(P)-dependent oxidoreductase</fullName>
        <ecNumber evidence="5">1.1.-.-</ecNumber>
    </submittedName>
</protein>
<dbReference type="PIRSF" id="PIRSF000103">
    <property type="entry name" value="HIBADH"/>
    <property type="match status" value="1"/>
</dbReference>
<feature type="domain" description="6-phosphogluconate dehydrogenase NADP-binding" evidence="3">
    <location>
        <begin position="2"/>
        <end position="155"/>
    </location>
</feature>
<evidence type="ECO:0000259" key="3">
    <source>
        <dbReference type="Pfam" id="PF03446"/>
    </source>
</evidence>
<evidence type="ECO:0000256" key="2">
    <source>
        <dbReference type="ARBA" id="ARBA00023027"/>
    </source>
</evidence>
<dbReference type="InterPro" id="IPR015815">
    <property type="entry name" value="HIBADH-related"/>
</dbReference>
<accession>A0ABZ0PPR7</accession>
<dbReference type="EMBL" id="CP137852">
    <property type="protein sequence ID" value="WPB87724.1"/>
    <property type="molecule type" value="Genomic_DNA"/>
</dbReference>
<proteinExistence type="predicted"/>
<dbReference type="SUPFAM" id="SSF48179">
    <property type="entry name" value="6-phosphogluconate dehydrogenase C-terminal domain-like"/>
    <property type="match status" value="1"/>
</dbReference>
<feature type="domain" description="3-hydroxyisobutyrate dehydrogenase-like NAD-binding" evidence="4">
    <location>
        <begin position="158"/>
        <end position="262"/>
    </location>
</feature>
<dbReference type="PANTHER" id="PTHR22981:SF7">
    <property type="entry name" value="3-HYDROXYISOBUTYRATE DEHYDROGENASE, MITOCHONDRIAL"/>
    <property type="match status" value="1"/>
</dbReference>
<dbReference type="Pfam" id="PF03446">
    <property type="entry name" value="NAD_binding_2"/>
    <property type="match status" value="1"/>
</dbReference>
<sequence length="280" mass="27227">MIGLVGLGQMGGAMLRRLRAEGQGVLGFDLDPGRREAARAAGAIACATPAGVAAPLVILSLPHAGAVGAVLAALLPHLPPGAVIADTSTTEPGAAQGFAGQADAAGVAYLDAPVSGGPAGAASGQLAMMVGGSAAALARVRPSLLLLAARITHVGASGAGQVAKLANNLLVATHLAAAAEALRMADRAGVPPEAILPVINAASGRSAATEVNWPRWIASGSFDSGFTAGLMRKDLRLALALAGQVGAGLPVCGAAAAAWEGSAVEDAAEFNHVPAGIFSG</sequence>
<name>A0ABZ0PPR7_9PROT</name>
<dbReference type="SUPFAM" id="SSF51735">
    <property type="entry name" value="NAD(P)-binding Rossmann-fold domains"/>
    <property type="match status" value="1"/>
</dbReference>
<evidence type="ECO:0000256" key="1">
    <source>
        <dbReference type="ARBA" id="ARBA00023002"/>
    </source>
</evidence>
<dbReference type="InterPro" id="IPR006115">
    <property type="entry name" value="6PGDH_NADP-bd"/>
</dbReference>
<dbReference type="Pfam" id="PF14833">
    <property type="entry name" value="NAD_binding_11"/>
    <property type="match status" value="1"/>
</dbReference>
<keyword evidence="6" id="KW-1185">Reference proteome</keyword>
<dbReference type="Gene3D" id="1.10.1040.10">
    <property type="entry name" value="N-(1-d-carboxylethyl)-l-norvaline Dehydrogenase, domain 2"/>
    <property type="match status" value="1"/>
</dbReference>
<dbReference type="InterPro" id="IPR013328">
    <property type="entry name" value="6PGD_dom2"/>
</dbReference>
<dbReference type="InterPro" id="IPR029154">
    <property type="entry name" value="HIBADH-like_NADP-bd"/>
</dbReference>
<dbReference type="PANTHER" id="PTHR22981">
    <property type="entry name" value="3-HYDROXYISOBUTYRATE DEHYDROGENASE-RELATED"/>
    <property type="match status" value="1"/>
</dbReference>
<gene>
    <name evidence="5" type="ORF">R9Z33_19110</name>
</gene>
<dbReference type="InterPro" id="IPR036291">
    <property type="entry name" value="NAD(P)-bd_dom_sf"/>
</dbReference>
<keyword evidence="2" id="KW-0520">NAD</keyword>
<dbReference type="Gene3D" id="3.40.50.720">
    <property type="entry name" value="NAD(P)-binding Rossmann-like Domain"/>
    <property type="match status" value="1"/>
</dbReference>
<dbReference type="InterPro" id="IPR008927">
    <property type="entry name" value="6-PGluconate_DH-like_C_sf"/>
</dbReference>
<dbReference type="Proteomes" id="UP001305521">
    <property type="component" value="Chromosome"/>
</dbReference>
<reference evidence="5 6" key="1">
    <citation type="submission" date="2023-11" db="EMBL/GenBank/DDBJ databases">
        <title>Arctic aerobic anoxygenic photoheterotroph Sediminicoccus rosea KRV36 adapts its photosynthesis to long days of polar summer.</title>
        <authorList>
            <person name="Tomasch J."/>
            <person name="Kopejtka K."/>
            <person name="Bily T."/>
            <person name="Gardiner A.T."/>
            <person name="Gardian Z."/>
            <person name="Shivaramu S."/>
            <person name="Koblizek M."/>
            <person name="Engelhardt F."/>
            <person name="Kaftan D."/>
        </authorList>
    </citation>
    <scope>NUCLEOTIDE SEQUENCE [LARGE SCALE GENOMIC DNA]</scope>
    <source>
        <strain evidence="5 6">R-30</strain>
    </source>
</reference>
<evidence type="ECO:0000313" key="5">
    <source>
        <dbReference type="EMBL" id="WPB87724.1"/>
    </source>
</evidence>